<proteinExistence type="predicted"/>
<name>A0A4D6MF90_VIGUN</name>
<reference evidence="2 3" key="1">
    <citation type="submission" date="2019-04" db="EMBL/GenBank/DDBJ databases">
        <title>An improved genome assembly and genetic linkage map for asparagus bean, Vigna unguiculata ssp. sesquipedialis.</title>
        <authorList>
            <person name="Xia Q."/>
            <person name="Zhang R."/>
            <person name="Dong Y."/>
        </authorList>
    </citation>
    <scope>NUCLEOTIDE SEQUENCE [LARGE SCALE GENOMIC DNA]</scope>
    <source>
        <tissue evidence="2">Leaf</tissue>
    </source>
</reference>
<evidence type="ECO:0000313" key="2">
    <source>
        <dbReference type="EMBL" id="QCE00103.1"/>
    </source>
</evidence>
<protein>
    <submittedName>
        <fullName evidence="2">Uncharacterized protein</fullName>
    </submittedName>
</protein>
<gene>
    <name evidence="2" type="ORF">DEO72_LG7g1389</name>
</gene>
<keyword evidence="3" id="KW-1185">Reference proteome</keyword>
<sequence>MCSTSDSMSLSSSSSGSMRSRENVGRRPEEGNASPRALVGRIPMETITEVREDPPKEIAESSWPAAELLAELYACHCEGRGP</sequence>
<feature type="region of interest" description="Disordered" evidence="1">
    <location>
        <begin position="1"/>
        <end position="56"/>
    </location>
</feature>
<feature type="compositionally biased region" description="Low complexity" evidence="1">
    <location>
        <begin position="1"/>
        <end position="18"/>
    </location>
</feature>
<feature type="compositionally biased region" description="Basic and acidic residues" evidence="1">
    <location>
        <begin position="19"/>
        <end position="30"/>
    </location>
</feature>
<dbReference type="EMBL" id="CP039351">
    <property type="protein sequence ID" value="QCE00103.1"/>
    <property type="molecule type" value="Genomic_DNA"/>
</dbReference>
<dbReference type="Proteomes" id="UP000501690">
    <property type="component" value="Linkage Group LG7"/>
</dbReference>
<organism evidence="2 3">
    <name type="scientific">Vigna unguiculata</name>
    <name type="common">Cowpea</name>
    <dbReference type="NCBI Taxonomy" id="3917"/>
    <lineage>
        <taxon>Eukaryota</taxon>
        <taxon>Viridiplantae</taxon>
        <taxon>Streptophyta</taxon>
        <taxon>Embryophyta</taxon>
        <taxon>Tracheophyta</taxon>
        <taxon>Spermatophyta</taxon>
        <taxon>Magnoliopsida</taxon>
        <taxon>eudicotyledons</taxon>
        <taxon>Gunneridae</taxon>
        <taxon>Pentapetalae</taxon>
        <taxon>rosids</taxon>
        <taxon>fabids</taxon>
        <taxon>Fabales</taxon>
        <taxon>Fabaceae</taxon>
        <taxon>Papilionoideae</taxon>
        <taxon>50 kb inversion clade</taxon>
        <taxon>NPAAA clade</taxon>
        <taxon>indigoferoid/millettioid clade</taxon>
        <taxon>Phaseoleae</taxon>
        <taxon>Vigna</taxon>
    </lineage>
</organism>
<evidence type="ECO:0000256" key="1">
    <source>
        <dbReference type="SAM" id="MobiDB-lite"/>
    </source>
</evidence>
<accession>A0A4D6MF90</accession>
<dbReference type="AlphaFoldDB" id="A0A4D6MF90"/>
<evidence type="ECO:0000313" key="3">
    <source>
        <dbReference type="Proteomes" id="UP000501690"/>
    </source>
</evidence>